<dbReference type="EMBL" id="MT143536">
    <property type="protein sequence ID" value="QJA97917.1"/>
    <property type="molecule type" value="Genomic_DNA"/>
</dbReference>
<organism evidence="1">
    <name type="scientific">viral metagenome</name>
    <dbReference type="NCBI Taxonomy" id="1070528"/>
    <lineage>
        <taxon>unclassified sequences</taxon>
        <taxon>metagenomes</taxon>
        <taxon>organismal metagenomes</taxon>
    </lineage>
</organism>
<proteinExistence type="predicted"/>
<protein>
    <submittedName>
        <fullName evidence="1">Uncharacterized protein</fullName>
    </submittedName>
</protein>
<accession>A0A6M3LRB4</accession>
<reference evidence="1" key="1">
    <citation type="submission" date="2020-03" db="EMBL/GenBank/DDBJ databases">
        <title>The deep terrestrial virosphere.</title>
        <authorList>
            <person name="Holmfeldt K."/>
            <person name="Nilsson E."/>
            <person name="Simone D."/>
            <person name="Lopez-Fernandez M."/>
            <person name="Wu X."/>
            <person name="de Brujin I."/>
            <person name="Lundin D."/>
            <person name="Andersson A."/>
            <person name="Bertilsson S."/>
            <person name="Dopson M."/>
        </authorList>
    </citation>
    <scope>NUCLEOTIDE SEQUENCE</scope>
    <source>
        <strain evidence="1">MM415B05855</strain>
    </source>
</reference>
<dbReference type="AlphaFoldDB" id="A0A6M3LRB4"/>
<sequence>MSNKQWERLNEIDRTVRRIHPPGMTDGVHVTIQYFTGFELFNTRPYHNYETWSGGWRVEGHGVKVEMEDLDDAVKVWAQKVKGKGGDA</sequence>
<gene>
    <name evidence="1" type="ORF">MM415B05855_0008</name>
</gene>
<evidence type="ECO:0000313" key="1">
    <source>
        <dbReference type="EMBL" id="QJA97917.1"/>
    </source>
</evidence>
<name>A0A6M3LRB4_9ZZZZ</name>